<feature type="domain" description="AMP-dependent synthetase/ligase" evidence="1">
    <location>
        <begin position="96"/>
        <end position="448"/>
    </location>
</feature>
<name>A0A0J6YFM7_COCIT</name>
<keyword evidence="3" id="KW-0436">Ligase</keyword>
<dbReference type="PANTHER" id="PTHR43201:SF28">
    <property type="entry name" value="ENZYME, PUTATIVE (AFU_ORTHOLOGUE AFUA_7G01530)-RELATED"/>
    <property type="match status" value="1"/>
</dbReference>
<dbReference type="InterPro" id="IPR045851">
    <property type="entry name" value="AMP-bd_C_sf"/>
</dbReference>
<dbReference type="AlphaFoldDB" id="A0A0J6YFM7"/>
<dbReference type="GO" id="GO:0031956">
    <property type="term" value="F:medium-chain fatty acid-CoA ligase activity"/>
    <property type="evidence" value="ECO:0007669"/>
    <property type="project" value="TreeGrafter"/>
</dbReference>
<dbReference type="GO" id="GO:0006631">
    <property type="term" value="P:fatty acid metabolic process"/>
    <property type="evidence" value="ECO:0007669"/>
    <property type="project" value="TreeGrafter"/>
</dbReference>
<dbReference type="STRING" id="404692.A0A0J6YFM7"/>
<dbReference type="Gene3D" id="3.30.300.30">
    <property type="match status" value="1"/>
</dbReference>
<dbReference type="CDD" id="cd05941">
    <property type="entry name" value="MCS"/>
    <property type="match status" value="1"/>
</dbReference>
<accession>A0A0J6YFM7</accession>
<dbReference type="EMBL" id="DS028096">
    <property type="protein sequence ID" value="KMP06480.1"/>
    <property type="molecule type" value="Genomic_DNA"/>
</dbReference>
<dbReference type="SUPFAM" id="SSF56801">
    <property type="entry name" value="Acetyl-CoA synthetase-like"/>
    <property type="match status" value="1"/>
</dbReference>
<evidence type="ECO:0000313" key="3">
    <source>
        <dbReference type="EMBL" id="KMP06480.1"/>
    </source>
</evidence>
<feature type="domain" description="AMP-binding enzyme C-terminal" evidence="2">
    <location>
        <begin position="518"/>
        <end position="607"/>
    </location>
</feature>
<dbReference type="Gene3D" id="3.40.50.12780">
    <property type="entry name" value="N-terminal domain of ligase-like"/>
    <property type="match status" value="1"/>
</dbReference>
<dbReference type="InterPro" id="IPR042099">
    <property type="entry name" value="ANL_N_sf"/>
</dbReference>
<dbReference type="InterPro" id="IPR025110">
    <property type="entry name" value="AMP-bd_C"/>
</dbReference>
<dbReference type="PANTHER" id="PTHR43201">
    <property type="entry name" value="ACYL-COA SYNTHETASE"/>
    <property type="match status" value="1"/>
</dbReference>
<sequence>MLSYPGPLVARCRESQLRSILYSATSIRVPTPRTRRELSTLPDLPLFRALASHDPKSTSIVHSVSGRTFNYGNLLGDTLRAQEKLLQIAGRNPAVGGVQGRPVAFLAENSYDYVGIVCLTVTLLSVLALDGIALPLSPAFPVGELRYILDNSQAGILLATGKYASKAKEVVEGDLENVPVVEIIDKINVGGGTVSELQFENRSQNGGMMLYTSGTTNRPKGVLLPQSALMAQTQSLVEAWEYSPRDRLLHLLPLHHIHGTVNAILAPLLAGSSIEFMFPFNPTAVWNRFAASFLRSQCGSQAGNTAPITFFTAVPTIYNRLLSTHATLPPETQEAAKVAISPRHLRLNISGSAALPTPTKSAWTNLSGGNILLERYGMTEVGMALSCSLDFADRVDGSVGWPLPSVQARLVDTDTNEVIQPGEEIDQDGRLRVGEIQLRGPTIFKEYWRNEKATSEEFVPDPDGKGQWFKTGDVAIRRAVQGSGKSSGSWARGPMYFIQGRKSVDIIKTGGEKVSALEVERELLSLPQIAEAAVVGLPSEQWGQKVAAILVLNPTSSLFSGANGGKKEKKFSALDMRRALKDKLAPYKIPQEMRVLDGGLPRNAMGKVNKKVLVKQVFGDKL</sequence>
<dbReference type="InterPro" id="IPR000873">
    <property type="entry name" value="AMP-dep_synth/lig_dom"/>
</dbReference>
<dbReference type="Pfam" id="PF00501">
    <property type="entry name" value="AMP-binding"/>
    <property type="match status" value="1"/>
</dbReference>
<dbReference type="Proteomes" id="UP000054565">
    <property type="component" value="Unassembled WGS sequence"/>
</dbReference>
<evidence type="ECO:0000313" key="4">
    <source>
        <dbReference type="Proteomes" id="UP000054565"/>
    </source>
</evidence>
<proteinExistence type="predicted"/>
<gene>
    <name evidence="3" type="ORF">CIRG_06161</name>
</gene>
<reference evidence="4" key="1">
    <citation type="journal article" date="2010" name="Genome Res.">
        <title>Population genomic sequencing of Coccidioides fungi reveals recent hybridization and transposon control.</title>
        <authorList>
            <person name="Neafsey D.E."/>
            <person name="Barker B.M."/>
            <person name="Sharpton T.J."/>
            <person name="Stajich J.E."/>
            <person name="Park D.J."/>
            <person name="Whiston E."/>
            <person name="Hung C.-Y."/>
            <person name="McMahan C."/>
            <person name="White J."/>
            <person name="Sykes S."/>
            <person name="Heiman D."/>
            <person name="Young S."/>
            <person name="Zeng Q."/>
            <person name="Abouelleil A."/>
            <person name="Aftuck L."/>
            <person name="Bessette D."/>
            <person name="Brown A."/>
            <person name="FitzGerald M."/>
            <person name="Lui A."/>
            <person name="Macdonald J.P."/>
            <person name="Priest M."/>
            <person name="Orbach M.J."/>
            <person name="Galgiani J.N."/>
            <person name="Kirkland T.N."/>
            <person name="Cole G.T."/>
            <person name="Birren B.W."/>
            <person name="Henn M.R."/>
            <person name="Taylor J.W."/>
            <person name="Rounsley S.D."/>
        </authorList>
    </citation>
    <scope>NUCLEOTIDE SEQUENCE [LARGE SCALE GENOMIC DNA]</scope>
    <source>
        <strain evidence="4">RMSCC 2394</strain>
    </source>
</reference>
<organism evidence="3 4">
    <name type="scientific">Coccidioides immitis RMSCC 2394</name>
    <dbReference type="NCBI Taxonomy" id="404692"/>
    <lineage>
        <taxon>Eukaryota</taxon>
        <taxon>Fungi</taxon>
        <taxon>Dikarya</taxon>
        <taxon>Ascomycota</taxon>
        <taxon>Pezizomycotina</taxon>
        <taxon>Eurotiomycetes</taxon>
        <taxon>Eurotiomycetidae</taxon>
        <taxon>Onygenales</taxon>
        <taxon>Onygenaceae</taxon>
        <taxon>Coccidioides</taxon>
    </lineage>
</organism>
<evidence type="ECO:0000259" key="2">
    <source>
        <dbReference type="Pfam" id="PF13193"/>
    </source>
</evidence>
<protein>
    <submittedName>
        <fullName evidence="3">Acyl-CoA synthetases /AMP-acid ligases II</fullName>
    </submittedName>
</protein>
<evidence type="ECO:0000259" key="1">
    <source>
        <dbReference type="Pfam" id="PF00501"/>
    </source>
</evidence>
<dbReference type="Pfam" id="PF13193">
    <property type="entry name" value="AMP-binding_C"/>
    <property type="match status" value="1"/>
</dbReference>
<dbReference type="OrthoDB" id="2962993at2759"/>